<feature type="transmembrane region" description="Helical" evidence="1">
    <location>
        <begin position="57"/>
        <end position="76"/>
    </location>
</feature>
<gene>
    <name evidence="2" type="ORF">K402DRAFT_184162</name>
</gene>
<evidence type="ECO:0000313" key="2">
    <source>
        <dbReference type="EMBL" id="KAF1982951.1"/>
    </source>
</evidence>
<keyword evidence="1" id="KW-1133">Transmembrane helix</keyword>
<keyword evidence="1" id="KW-0472">Membrane</keyword>
<dbReference type="AlphaFoldDB" id="A0A6G1GPU6"/>
<keyword evidence="1" id="KW-0812">Transmembrane</keyword>
<keyword evidence="3" id="KW-1185">Reference proteome</keyword>
<organism evidence="2 3">
    <name type="scientific">Aulographum hederae CBS 113979</name>
    <dbReference type="NCBI Taxonomy" id="1176131"/>
    <lineage>
        <taxon>Eukaryota</taxon>
        <taxon>Fungi</taxon>
        <taxon>Dikarya</taxon>
        <taxon>Ascomycota</taxon>
        <taxon>Pezizomycotina</taxon>
        <taxon>Dothideomycetes</taxon>
        <taxon>Pleosporomycetidae</taxon>
        <taxon>Aulographales</taxon>
        <taxon>Aulographaceae</taxon>
    </lineage>
</organism>
<dbReference type="EMBL" id="ML977179">
    <property type="protein sequence ID" value="KAF1982951.1"/>
    <property type="molecule type" value="Genomic_DNA"/>
</dbReference>
<evidence type="ECO:0000256" key="1">
    <source>
        <dbReference type="SAM" id="Phobius"/>
    </source>
</evidence>
<evidence type="ECO:0000313" key="3">
    <source>
        <dbReference type="Proteomes" id="UP000800041"/>
    </source>
</evidence>
<reference evidence="2" key="1">
    <citation type="journal article" date="2020" name="Stud. Mycol.">
        <title>101 Dothideomycetes genomes: a test case for predicting lifestyles and emergence of pathogens.</title>
        <authorList>
            <person name="Haridas S."/>
            <person name="Albert R."/>
            <person name="Binder M."/>
            <person name="Bloem J."/>
            <person name="Labutti K."/>
            <person name="Salamov A."/>
            <person name="Andreopoulos B."/>
            <person name="Baker S."/>
            <person name="Barry K."/>
            <person name="Bills G."/>
            <person name="Bluhm B."/>
            <person name="Cannon C."/>
            <person name="Castanera R."/>
            <person name="Culley D."/>
            <person name="Daum C."/>
            <person name="Ezra D."/>
            <person name="Gonzalez J."/>
            <person name="Henrissat B."/>
            <person name="Kuo A."/>
            <person name="Liang C."/>
            <person name="Lipzen A."/>
            <person name="Lutzoni F."/>
            <person name="Magnuson J."/>
            <person name="Mondo S."/>
            <person name="Nolan M."/>
            <person name="Ohm R."/>
            <person name="Pangilinan J."/>
            <person name="Park H.-J."/>
            <person name="Ramirez L."/>
            <person name="Alfaro M."/>
            <person name="Sun H."/>
            <person name="Tritt A."/>
            <person name="Yoshinaga Y."/>
            <person name="Zwiers L.-H."/>
            <person name="Turgeon B."/>
            <person name="Goodwin S."/>
            <person name="Spatafora J."/>
            <person name="Crous P."/>
            <person name="Grigoriev I."/>
        </authorList>
    </citation>
    <scope>NUCLEOTIDE SEQUENCE</scope>
    <source>
        <strain evidence="2">CBS 113979</strain>
    </source>
</reference>
<sequence>MPDRRSPSIPLFRTGRSRQVAGARSALQGAADLFLEGVGSTAVPVYNFTRVRPVSRANSPVLVLLPFLFIFINVHLRPRDLPRRAPCRCIIHLLWEATTYIPLTLPLTFAARSSPTTLAEYLELILVLFSLFSFLPKTCASPSIAADSVHIFVPQHIPNFKHQLFPSHLSP</sequence>
<accession>A0A6G1GPU6</accession>
<proteinExistence type="predicted"/>
<dbReference type="Proteomes" id="UP000800041">
    <property type="component" value="Unassembled WGS sequence"/>
</dbReference>
<protein>
    <submittedName>
        <fullName evidence="2">Uncharacterized protein</fullName>
    </submittedName>
</protein>
<name>A0A6G1GPU6_9PEZI</name>